<dbReference type="SUPFAM" id="SSF81301">
    <property type="entry name" value="Nucleotidyltransferase"/>
    <property type="match status" value="1"/>
</dbReference>
<dbReference type="EMBL" id="SOIP01000020">
    <property type="protein sequence ID" value="TET83479.1"/>
    <property type="molecule type" value="Genomic_DNA"/>
</dbReference>
<comment type="caution">
    <text evidence="1">The sequence shown here is derived from an EMBL/GenBank/DDBJ whole genome shotgun (WGS) entry which is preliminary data.</text>
</comment>
<evidence type="ECO:0000313" key="1">
    <source>
        <dbReference type="EMBL" id="TET83479.1"/>
    </source>
</evidence>
<gene>
    <name evidence="1" type="ORF">E3J38_00375</name>
</gene>
<dbReference type="AlphaFoldDB" id="A0A523XXA2"/>
<evidence type="ECO:0000313" key="2">
    <source>
        <dbReference type="Proteomes" id="UP000315534"/>
    </source>
</evidence>
<name>A0A523XXA2_UNCT6</name>
<sequence>MRRKVVYKGVNRYREFLSASKIIALKISQIEGVVGILGTGGIGRGYCDDYSDLDLIVYVDHSRVKEIDKYIAVGGLRYKEIELDTPVESYQKALNQKSPSKFWSQVMRWDRQNSQLLFDTEDRIANLLKEKLVFPDWEQKKLLATYREDVDEYLNYNFKLWEMRGRVINLADCLIRAAEHIILWIYAKNKKFQPYTPKWLFYHLENNSVPEAKYFSVLKKAYLAPVETVTQARKIRIELIRLCKKIGIELEYEDLEVVYEEEKNNWEKAAEKTKFYLSW</sequence>
<proteinExistence type="predicted"/>
<evidence type="ECO:0008006" key="3">
    <source>
        <dbReference type="Google" id="ProtNLM"/>
    </source>
</evidence>
<dbReference type="InterPro" id="IPR043519">
    <property type="entry name" value="NT_sf"/>
</dbReference>
<organism evidence="1 2">
    <name type="scientific">candidate division TA06 bacterium</name>
    <dbReference type="NCBI Taxonomy" id="2250710"/>
    <lineage>
        <taxon>Bacteria</taxon>
        <taxon>Bacteria division TA06</taxon>
    </lineage>
</organism>
<reference evidence="1 2" key="1">
    <citation type="submission" date="2019-03" db="EMBL/GenBank/DDBJ databases">
        <title>Metabolic potential of uncultured bacteria and archaea associated with petroleum seepage in deep-sea sediments.</title>
        <authorList>
            <person name="Dong X."/>
            <person name="Hubert C."/>
        </authorList>
    </citation>
    <scope>NUCLEOTIDE SEQUENCE [LARGE SCALE GENOMIC DNA]</scope>
    <source>
        <strain evidence="1">E29_bin36</strain>
    </source>
</reference>
<accession>A0A523XXA2</accession>
<dbReference type="Proteomes" id="UP000315534">
    <property type="component" value="Unassembled WGS sequence"/>
</dbReference>
<protein>
    <recommendedName>
        <fullName evidence="3">DUF4037 domain-containing protein</fullName>
    </recommendedName>
</protein>